<sequence length="152" mass="17118">MPEPGLQAKKGGPLPLFLTLQLRAATKILSFTVIFQSACRSLALSAAVLPADIVCSPAWLVDTRKSSLSRKTPRSRQRPRNPKATTRRPRRKRHWCSHVASAGHKCQIPRPSSSILRASTPRALSPQSWRAWRHERPRHQRHESHGSKTDDV</sequence>
<feature type="region of interest" description="Disordered" evidence="1">
    <location>
        <begin position="65"/>
        <end position="152"/>
    </location>
</feature>
<dbReference type="EMBL" id="JAUYZG010000015">
    <property type="protein sequence ID" value="KAK2887256.1"/>
    <property type="molecule type" value="Genomic_DNA"/>
</dbReference>
<evidence type="ECO:0000256" key="1">
    <source>
        <dbReference type="SAM" id="MobiDB-lite"/>
    </source>
</evidence>
<gene>
    <name evidence="2" type="ORF">Q8A67_015484</name>
</gene>
<keyword evidence="3" id="KW-1185">Reference proteome</keyword>
<proteinExistence type="predicted"/>
<protein>
    <submittedName>
        <fullName evidence="2">Uncharacterized protein</fullName>
    </submittedName>
</protein>
<organism evidence="2 3">
    <name type="scientific">Cirrhinus molitorella</name>
    <name type="common">mud carp</name>
    <dbReference type="NCBI Taxonomy" id="172907"/>
    <lineage>
        <taxon>Eukaryota</taxon>
        <taxon>Metazoa</taxon>
        <taxon>Chordata</taxon>
        <taxon>Craniata</taxon>
        <taxon>Vertebrata</taxon>
        <taxon>Euteleostomi</taxon>
        <taxon>Actinopterygii</taxon>
        <taxon>Neopterygii</taxon>
        <taxon>Teleostei</taxon>
        <taxon>Ostariophysi</taxon>
        <taxon>Cypriniformes</taxon>
        <taxon>Cyprinidae</taxon>
        <taxon>Labeoninae</taxon>
        <taxon>Labeonini</taxon>
        <taxon>Cirrhinus</taxon>
    </lineage>
</organism>
<name>A0AA88TLS0_9TELE</name>
<dbReference type="Proteomes" id="UP001187343">
    <property type="component" value="Unassembled WGS sequence"/>
</dbReference>
<feature type="compositionally biased region" description="Basic and acidic residues" evidence="1">
    <location>
        <begin position="143"/>
        <end position="152"/>
    </location>
</feature>
<comment type="caution">
    <text evidence="2">The sequence shown here is derived from an EMBL/GenBank/DDBJ whole genome shotgun (WGS) entry which is preliminary data.</text>
</comment>
<evidence type="ECO:0000313" key="3">
    <source>
        <dbReference type="Proteomes" id="UP001187343"/>
    </source>
</evidence>
<accession>A0AA88TLS0</accession>
<evidence type="ECO:0000313" key="2">
    <source>
        <dbReference type="EMBL" id="KAK2887256.1"/>
    </source>
</evidence>
<feature type="compositionally biased region" description="Basic residues" evidence="1">
    <location>
        <begin position="67"/>
        <end position="96"/>
    </location>
</feature>
<feature type="compositionally biased region" description="Basic residues" evidence="1">
    <location>
        <begin position="131"/>
        <end position="142"/>
    </location>
</feature>
<dbReference type="AlphaFoldDB" id="A0AA88TLS0"/>
<reference evidence="2" key="1">
    <citation type="submission" date="2023-08" db="EMBL/GenBank/DDBJ databases">
        <title>Chromosome-level Genome Assembly of mud carp (Cirrhinus molitorella).</title>
        <authorList>
            <person name="Liu H."/>
        </authorList>
    </citation>
    <scope>NUCLEOTIDE SEQUENCE</scope>
    <source>
        <strain evidence="2">Prfri</strain>
        <tissue evidence="2">Muscle</tissue>
    </source>
</reference>